<dbReference type="PRINTS" id="PR00249">
    <property type="entry name" value="GPCRSECRETIN"/>
</dbReference>
<evidence type="ECO:0000256" key="1">
    <source>
        <dbReference type="ARBA" id="ARBA00004651"/>
    </source>
</evidence>
<evidence type="ECO:0000256" key="3">
    <source>
        <dbReference type="ARBA" id="ARBA00022475"/>
    </source>
</evidence>
<dbReference type="InterPro" id="IPR001879">
    <property type="entry name" value="GPCR_2_extracellular_dom"/>
</dbReference>
<dbReference type="InterPro" id="IPR017981">
    <property type="entry name" value="GPCR_2-like_7TM"/>
</dbReference>
<evidence type="ECO:0000256" key="10">
    <source>
        <dbReference type="ARBA" id="ARBA00023170"/>
    </source>
</evidence>
<feature type="transmembrane region" description="Helical" evidence="13">
    <location>
        <begin position="116"/>
        <end position="135"/>
    </location>
</feature>
<name>N6U0C2_DENPD</name>
<reference evidence="17" key="2">
    <citation type="submission" date="2024-08" db="UniProtKB">
        <authorList>
            <consortium name="EnsemblMetazoa"/>
        </authorList>
    </citation>
    <scope>IDENTIFICATION</scope>
</reference>
<comment type="subcellular location">
    <subcellularLocation>
        <location evidence="1">Cell membrane</location>
        <topology evidence="1">Multi-pass membrane protein</topology>
    </subcellularLocation>
</comment>
<feature type="domain" description="G-protein coupled receptors family 2 profile 1" evidence="14">
    <location>
        <begin position="20"/>
        <end position="102"/>
    </location>
</feature>
<dbReference type="SUPFAM" id="SSF111418">
    <property type="entry name" value="Hormone receptor domain"/>
    <property type="match status" value="1"/>
</dbReference>
<keyword evidence="8 13" id="KW-0472">Membrane</keyword>
<accession>N6U0C2</accession>
<dbReference type="OMA" id="WAQWKSA"/>
<protein>
    <recommendedName>
        <fullName evidence="19">G-protein coupled receptors family 2 profile 2 domain-containing protein</fullName>
    </recommendedName>
</protein>
<dbReference type="PRINTS" id="PR01350">
    <property type="entry name" value="CTRFAMILY"/>
</dbReference>
<keyword evidence="10" id="KW-0675">Receptor</keyword>
<dbReference type="SMART" id="SM00008">
    <property type="entry name" value="HormR"/>
    <property type="match status" value="1"/>
</dbReference>
<dbReference type="PROSITE" id="PS50227">
    <property type="entry name" value="G_PROTEIN_RECEP_F2_3"/>
    <property type="match status" value="1"/>
</dbReference>
<evidence type="ECO:0000256" key="5">
    <source>
        <dbReference type="ARBA" id="ARBA00022729"/>
    </source>
</evidence>
<comment type="similarity">
    <text evidence="2">Belongs to the G-protein coupled receptor 2 family.</text>
</comment>
<evidence type="ECO:0000259" key="14">
    <source>
        <dbReference type="PROSITE" id="PS50227"/>
    </source>
</evidence>
<dbReference type="Gene3D" id="1.20.1070.10">
    <property type="entry name" value="Rhodopsin 7-helix transmembrane proteins"/>
    <property type="match status" value="1"/>
</dbReference>
<evidence type="ECO:0000313" key="17">
    <source>
        <dbReference type="EnsemblMetazoa" id="XP_019763866.1"/>
    </source>
</evidence>
<dbReference type="HOGENOM" id="CLU_002753_4_2_1"/>
<dbReference type="PROSITE" id="PS50261">
    <property type="entry name" value="G_PROTEIN_RECEP_F2_4"/>
    <property type="match status" value="1"/>
</dbReference>
<keyword evidence="5" id="KW-0732">Signal</keyword>
<evidence type="ECO:0000256" key="8">
    <source>
        <dbReference type="ARBA" id="ARBA00023136"/>
    </source>
</evidence>
<evidence type="ECO:0000256" key="12">
    <source>
        <dbReference type="ARBA" id="ARBA00023224"/>
    </source>
</evidence>
<proteinExistence type="inferred from homology"/>
<dbReference type="InterPro" id="IPR036445">
    <property type="entry name" value="GPCR_2_extracell_dom_sf"/>
</dbReference>
<dbReference type="PANTHER" id="PTHR45620">
    <property type="entry name" value="PDF RECEPTOR-LIKE PROTEIN-RELATED"/>
    <property type="match status" value="1"/>
</dbReference>
<feature type="transmembrane region" description="Helical" evidence="13">
    <location>
        <begin position="222"/>
        <end position="244"/>
    </location>
</feature>
<evidence type="ECO:0000256" key="2">
    <source>
        <dbReference type="ARBA" id="ARBA00005314"/>
    </source>
</evidence>
<dbReference type="OrthoDB" id="6160250at2759"/>
<keyword evidence="12" id="KW-0807">Transducer</keyword>
<evidence type="ECO:0000259" key="15">
    <source>
        <dbReference type="PROSITE" id="PS50261"/>
    </source>
</evidence>
<evidence type="ECO:0008006" key="19">
    <source>
        <dbReference type="Google" id="ProtNLM"/>
    </source>
</evidence>
<keyword evidence="18" id="KW-1185">Reference proteome</keyword>
<dbReference type="Gene3D" id="4.10.1240.10">
    <property type="entry name" value="GPCR, family 2, extracellular hormone receptor domain"/>
    <property type="match status" value="1"/>
</dbReference>
<keyword evidence="7" id="KW-0297">G-protein coupled receptor</keyword>
<dbReference type="InterPro" id="IPR000832">
    <property type="entry name" value="GPCR_2_secretin-like"/>
</dbReference>
<dbReference type="EnsemblMetazoa" id="XM_019908307.1">
    <property type="protein sequence ID" value="XP_019763866.1"/>
    <property type="gene ID" value="LOC109540106"/>
</dbReference>
<keyword evidence="4 13" id="KW-0812">Transmembrane</keyword>
<dbReference type="InterPro" id="IPR050332">
    <property type="entry name" value="GPCR_2"/>
</dbReference>
<evidence type="ECO:0000256" key="7">
    <source>
        <dbReference type="ARBA" id="ARBA00023040"/>
    </source>
</evidence>
<keyword evidence="3" id="KW-1003">Cell membrane</keyword>
<dbReference type="Proteomes" id="UP000019118">
    <property type="component" value="Unassembled WGS sequence"/>
</dbReference>
<keyword evidence="11" id="KW-0325">Glycoprotein</keyword>
<evidence type="ECO:0000313" key="18">
    <source>
        <dbReference type="Proteomes" id="UP000019118"/>
    </source>
</evidence>
<dbReference type="InterPro" id="IPR017983">
    <property type="entry name" value="GPCR_2_secretin-like_CS"/>
</dbReference>
<evidence type="ECO:0000256" key="9">
    <source>
        <dbReference type="ARBA" id="ARBA00023157"/>
    </source>
</evidence>
<keyword evidence="6 13" id="KW-1133">Transmembrane helix</keyword>
<dbReference type="GO" id="GO:0005886">
    <property type="term" value="C:plasma membrane"/>
    <property type="evidence" value="ECO:0007669"/>
    <property type="project" value="UniProtKB-SubCell"/>
</dbReference>
<dbReference type="GO" id="GO:0004948">
    <property type="term" value="F:calcitonin receptor activity"/>
    <property type="evidence" value="ECO:0007669"/>
    <property type="project" value="InterPro"/>
</dbReference>
<dbReference type="SUPFAM" id="SSF81321">
    <property type="entry name" value="Family A G protein-coupled receptor-like"/>
    <property type="match status" value="1"/>
</dbReference>
<dbReference type="GO" id="GO:0007188">
    <property type="term" value="P:adenylate cyclase-modulating G protein-coupled receptor signaling pathway"/>
    <property type="evidence" value="ECO:0007669"/>
    <property type="project" value="TreeGrafter"/>
</dbReference>
<feature type="domain" description="G-protein coupled receptors family 2 profile 2" evidence="15">
    <location>
        <begin position="110"/>
        <end position="363"/>
    </location>
</feature>
<dbReference type="CDD" id="cd15260">
    <property type="entry name" value="7tmB1_NPR_B4_insect-like"/>
    <property type="match status" value="1"/>
</dbReference>
<keyword evidence="9" id="KW-1015">Disulfide bond</keyword>
<dbReference type="PANTHER" id="PTHR45620:SF32">
    <property type="entry name" value="DIURETIC HORMONE 31 RECEPTOR, ISOFORM C"/>
    <property type="match status" value="1"/>
</dbReference>
<feature type="non-terminal residue" evidence="16">
    <location>
        <position position="1"/>
    </location>
</feature>
<evidence type="ECO:0000256" key="13">
    <source>
        <dbReference type="SAM" id="Phobius"/>
    </source>
</evidence>
<dbReference type="GO" id="GO:0007166">
    <property type="term" value="P:cell surface receptor signaling pathway"/>
    <property type="evidence" value="ECO:0007669"/>
    <property type="project" value="InterPro"/>
</dbReference>
<evidence type="ECO:0000313" key="16">
    <source>
        <dbReference type="EMBL" id="ENN74985.1"/>
    </source>
</evidence>
<dbReference type="Pfam" id="PF02793">
    <property type="entry name" value="HRM"/>
    <property type="match status" value="1"/>
</dbReference>
<evidence type="ECO:0000256" key="11">
    <source>
        <dbReference type="ARBA" id="ARBA00023180"/>
    </source>
</evidence>
<dbReference type="EMBL" id="KB741022">
    <property type="protein sequence ID" value="ENN74985.1"/>
    <property type="molecule type" value="Genomic_DNA"/>
</dbReference>
<dbReference type="AlphaFoldDB" id="N6U0C2"/>
<feature type="transmembrane region" description="Helical" evidence="13">
    <location>
        <begin position="196"/>
        <end position="215"/>
    </location>
</feature>
<reference evidence="16 18" key="1">
    <citation type="journal article" date="2013" name="Genome Biol.">
        <title>Draft genome of the mountain pine beetle, Dendroctonus ponderosae Hopkins, a major forest pest.</title>
        <authorList>
            <person name="Keeling C.I."/>
            <person name="Yuen M.M."/>
            <person name="Liao N.Y."/>
            <person name="Docking T.R."/>
            <person name="Chan S.K."/>
            <person name="Taylor G.A."/>
            <person name="Palmquist D.L."/>
            <person name="Jackman S.D."/>
            <person name="Nguyen A."/>
            <person name="Li M."/>
            <person name="Henderson H."/>
            <person name="Janes J.K."/>
            <person name="Zhao Y."/>
            <person name="Pandoh P."/>
            <person name="Moore R."/>
            <person name="Sperling F.A."/>
            <person name="Huber D.P."/>
            <person name="Birol I."/>
            <person name="Jones S.J."/>
            <person name="Bohlmann J."/>
        </authorList>
    </citation>
    <scope>NUCLEOTIDE SEQUENCE</scope>
</reference>
<dbReference type="Pfam" id="PF00002">
    <property type="entry name" value="7tm_2"/>
    <property type="match status" value="1"/>
</dbReference>
<gene>
    <name evidence="17" type="primary">109540106</name>
    <name evidence="16" type="ORF">YQE_08442</name>
</gene>
<feature type="transmembrane region" description="Helical" evidence="13">
    <location>
        <begin position="264"/>
        <end position="287"/>
    </location>
</feature>
<evidence type="ECO:0000256" key="4">
    <source>
        <dbReference type="ARBA" id="ARBA00022692"/>
    </source>
</evidence>
<feature type="transmembrane region" description="Helical" evidence="13">
    <location>
        <begin position="338"/>
        <end position="362"/>
    </location>
</feature>
<dbReference type="PROSITE" id="PS00649">
    <property type="entry name" value="G_PROTEIN_RECEP_F2_1"/>
    <property type="match status" value="1"/>
</dbReference>
<evidence type="ECO:0000256" key="6">
    <source>
        <dbReference type="ARBA" id="ARBA00022989"/>
    </source>
</evidence>
<organism evidence="16">
    <name type="scientific">Dendroctonus ponderosae</name>
    <name type="common">Mountain pine beetle</name>
    <dbReference type="NCBI Taxonomy" id="77166"/>
    <lineage>
        <taxon>Eukaryota</taxon>
        <taxon>Metazoa</taxon>
        <taxon>Ecdysozoa</taxon>
        <taxon>Arthropoda</taxon>
        <taxon>Hexapoda</taxon>
        <taxon>Insecta</taxon>
        <taxon>Pterygota</taxon>
        <taxon>Neoptera</taxon>
        <taxon>Endopterygota</taxon>
        <taxon>Coleoptera</taxon>
        <taxon>Polyphaga</taxon>
        <taxon>Cucujiformia</taxon>
        <taxon>Curculionidae</taxon>
        <taxon>Scolytinae</taxon>
        <taxon>Dendroctonus</taxon>
    </lineage>
</organism>
<feature type="transmembrane region" description="Helical" evidence="13">
    <location>
        <begin position="308"/>
        <end position="326"/>
    </location>
</feature>
<feature type="transmembrane region" description="Helical" evidence="13">
    <location>
        <begin position="147"/>
        <end position="166"/>
    </location>
</feature>
<dbReference type="InterPro" id="IPR003287">
    <property type="entry name" value="GPCR_2_calcitonin_rcpt_fam"/>
</dbReference>
<sequence>MADHHGDQDVEAITAQRRLDCYQNVSQATPPSAVFCPVLFDGWSCWPVTEAGMTANQSCPDFIPGFERANTVSYKCEQDGSWYFHEAYNKTWVNYTSCVNTADLSFRTIVVSIHCFGYGVSLIALLVSLALLFHFKSLRCVRILIHMNLFASFALNNCLWLLWYYVVFDETAILISNEIWCIALHRVLYTGLISNYSWMLCEGLYLHTVLVWAFIQQSSLYWWMNVVGWGVPLLTTLIYVPVRAWLGEGDELDMCWMRDFRYDFIQQIPVAATVGLFLINIVRVVVLKLRRGPANEPSGGASRSTLQALRATLLLVPLLGLNFLLTPFRPQGGPPWEYVYEIVSAITMSFQGLCVAVLFCFCNGEVQAQIKRKWRAARFRSKRANSCTMTTVSVRKVVPPAYLFTVRAYRCAVKLMDGVFGERAFRFQFVRTSGPQNGEDKV</sequence>